<evidence type="ECO:0000313" key="2">
    <source>
        <dbReference type="Proteomes" id="UP000034539"/>
    </source>
</evidence>
<dbReference type="Gene3D" id="3.90.1150.10">
    <property type="entry name" value="Aspartate Aminotransferase, domain 1"/>
    <property type="match status" value="1"/>
</dbReference>
<protein>
    <submittedName>
        <fullName evidence="1">Uncharacterized protein</fullName>
    </submittedName>
</protein>
<feature type="non-terminal residue" evidence="1">
    <location>
        <position position="1"/>
    </location>
</feature>
<organism evidence="1 2">
    <name type="scientific">Candidatus Gottesmanbacteria bacterium GW2011_GWC2_39_8</name>
    <dbReference type="NCBI Taxonomy" id="1618450"/>
    <lineage>
        <taxon>Bacteria</taxon>
        <taxon>Candidatus Gottesmaniibacteriota</taxon>
    </lineage>
</organism>
<dbReference type="InterPro" id="IPR015422">
    <property type="entry name" value="PyrdxlP-dep_Trfase_small"/>
</dbReference>
<reference evidence="1 2" key="1">
    <citation type="journal article" date="2015" name="Nature">
        <title>rRNA introns, odd ribosomes, and small enigmatic genomes across a large radiation of phyla.</title>
        <authorList>
            <person name="Brown C.T."/>
            <person name="Hug L.A."/>
            <person name="Thomas B.C."/>
            <person name="Sharon I."/>
            <person name="Castelle C.J."/>
            <person name="Singh A."/>
            <person name="Wilkins M.J."/>
            <person name="Williams K.H."/>
            <person name="Banfield J.F."/>
        </authorList>
    </citation>
    <scope>NUCLEOTIDE SEQUENCE [LARGE SCALE GENOMIC DNA]</scope>
</reference>
<comment type="caution">
    <text evidence="1">The sequence shown here is derived from an EMBL/GenBank/DDBJ whole genome shotgun (WGS) entry which is preliminary data.</text>
</comment>
<evidence type="ECO:0000313" key="1">
    <source>
        <dbReference type="EMBL" id="KKR31432.1"/>
    </source>
</evidence>
<accession>A0A0G0T0P8</accession>
<sequence length="26" mass="3019">VRFSVGIEDQEDLIKDLSRTLEKIKS</sequence>
<gene>
    <name evidence="1" type="ORF">UT63_C0070G0001</name>
</gene>
<dbReference type="EMBL" id="LBXN01000070">
    <property type="protein sequence ID" value="KKR31432.1"/>
    <property type="molecule type" value="Genomic_DNA"/>
</dbReference>
<dbReference type="Proteomes" id="UP000034539">
    <property type="component" value="Unassembled WGS sequence"/>
</dbReference>
<proteinExistence type="predicted"/>
<dbReference type="AlphaFoldDB" id="A0A0G0T0P8"/>
<name>A0A0G0T0P8_9BACT</name>